<gene>
    <name evidence="1" type="ORF">Thiowin_00111</name>
</gene>
<protein>
    <recommendedName>
        <fullName evidence="3">Glycosyl transferase family 2</fullName>
    </recommendedName>
</protein>
<name>A0ABZ0S3B4_9GAMM</name>
<dbReference type="EMBL" id="CP121472">
    <property type="protein sequence ID" value="WPL15228.1"/>
    <property type="molecule type" value="Genomic_DNA"/>
</dbReference>
<proteinExistence type="predicted"/>
<evidence type="ECO:0000313" key="2">
    <source>
        <dbReference type="Proteomes" id="UP001432180"/>
    </source>
</evidence>
<dbReference type="Proteomes" id="UP001432180">
    <property type="component" value="Chromosome"/>
</dbReference>
<accession>A0ABZ0S3B4</accession>
<reference evidence="1 2" key="1">
    <citation type="journal article" date="2023" name="Microorganisms">
        <title>Thiorhodovibrio frisius and Trv. litoralis spp. nov., Two Novel Members from a Clade of Fastidious Purple Sulfur Bacteria That Exhibit Unique Red-Shifted Light-Harvesting Capabilities.</title>
        <authorList>
            <person name="Methner A."/>
            <person name="Kuzyk S.B."/>
            <person name="Petersen J."/>
            <person name="Bauer S."/>
            <person name="Brinkmann H."/>
            <person name="Sichau K."/>
            <person name="Wanner G."/>
            <person name="Wolf J."/>
            <person name="Neumann-Schaal M."/>
            <person name="Henke P."/>
            <person name="Tank M."/>
            <person name="Sproer C."/>
            <person name="Bunk B."/>
            <person name="Overmann J."/>
        </authorList>
    </citation>
    <scope>NUCLEOTIDE SEQUENCE [LARGE SCALE GENOMIC DNA]</scope>
    <source>
        <strain evidence="1 2">DSM 6702</strain>
    </source>
</reference>
<organism evidence="1 2">
    <name type="scientific">Thiorhodovibrio winogradskyi</name>
    <dbReference type="NCBI Taxonomy" id="77007"/>
    <lineage>
        <taxon>Bacteria</taxon>
        <taxon>Pseudomonadati</taxon>
        <taxon>Pseudomonadota</taxon>
        <taxon>Gammaproteobacteria</taxon>
        <taxon>Chromatiales</taxon>
        <taxon>Chromatiaceae</taxon>
        <taxon>Thiorhodovibrio</taxon>
    </lineage>
</organism>
<evidence type="ECO:0008006" key="3">
    <source>
        <dbReference type="Google" id="ProtNLM"/>
    </source>
</evidence>
<dbReference type="Pfam" id="PF13704">
    <property type="entry name" value="Glyco_tranf_2_4"/>
    <property type="match status" value="1"/>
</dbReference>
<keyword evidence="2" id="KW-1185">Reference proteome</keyword>
<evidence type="ECO:0000313" key="1">
    <source>
        <dbReference type="EMBL" id="WPL15228.1"/>
    </source>
</evidence>
<sequence length="290" mass="34124">MNFFLDSWLSHYRSLGVKRFIIVDDQSDLPLIDLNLGSDVYIFKPVIGNFKNFKAFWLQCLMRKYQVPGSLCLCVDSDEYLDIPKSIISVNADLQENPLDSLLKQSSSLSKYGYIPGLLIDLMPENELIQVTTQNFIDTMNYHAYVQGKVDEENEYKGHSSIKWAFGDYWETAYRYDLRYHVYRTFDCMRKFPVFIYSHDIELNQGFHSLARGFGISKLQNDEYILPIRHYKMIKVLVEGLRLNVDGYFDRTAENLSRIYNSSVNYTFYKWKNLEKRVYKAAYIKPSLHG</sequence>